<dbReference type="PANTHER" id="PTHR23175">
    <property type="entry name" value="PDZ DOMAIN-CONTAINING PROTEIN"/>
    <property type="match status" value="1"/>
</dbReference>
<feature type="domain" description="Rho-GAP" evidence="4">
    <location>
        <begin position="409"/>
        <end position="601"/>
    </location>
</feature>
<accession>A0A2J7R203</accession>
<feature type="compositionally biased region" description="Polar residues" evidence="2">
    <location>
        <begin position="386"/>
        <end position="398"/>
    </location>
</feature>
<feature type="region of interest" description="Disordered" evidence="2">
    <location>
        <begin position="752"/>
        <end position="801"/>
    </location>
</feature>
<keyword evidence="6" id="KW-1185">Reference proteome</keyword>
<feature type="compositionally biased region" description="Basic and acidic residues" evidence="2">
    <location>
        <begin position="78"/>
        <end position="94"/>
    </location>
</feature>
<dbReference type="Pfam" id="PF00620">
    <property type="entry name" value="RhoGAP"/>
    <property type="match status" value="1"/>
</dbReference>
<dbReference type="InterPro" id="IPR008936">
    <property type="entry name" value="Rho_GTPase_activation_prot"/>
</dbReference>
<feature type="compositionally biased region" description="Low complexity" evidence="2">
    <location>
        <begin position="1038"/>
        <end position="1048"/>
    </location>
</feature>
<feature type="non-terminal residue" evidence="5">
    <location>
        <position position="1"/>
    </location>
</feature>
<evidence type="ECO:0000256" key="1">
    <source>
        <dbReference type="ARBA" id="ARBA00022468"/>
    </source>
</evidence>
<evidence type="ECO:0000313" key="6">
    <source>
        <dbReference type="Proteomes" id="UP000235965"/>
    </source>
</evidence>
<dbReference type="InterPro" id="IPR011993">
    <property type="entry name" value="PH-like_dom_sf"/>
</dbReference>
<dbReference type="PROSITE" id="PS50003">
    <property type="entry name" value="PH_DOMAIN"/>
    <property type="match status" value="1"/>
</dbReference>
<dbReference type="SUPFAM" id="SSF48350">
    <property type="entry name" value="GTPase activation domain, GAP"/>
    <property type="match status" value="1"/>
</dbReference>
<feature type="compositionally biased region" description="Low complexity" evidence="2">
    <location>
        <begin position="304"/>
        <end position="318"/>
    </location>
</feature>
<gene>
    <name evidence="5" type="ORF">B7P43_G03117</name>
</gene>
<dbReference type="GO" id="GO:0007165">
    <property type="term" value="P:signal transduction"/>
    <property type="evidence" value="ECO:0007669"/>
    <property type="project" value="InterPro"/>
</dbReference>
<feature type="domain" description="PH" evidence="3">
    <location>
        <begin position="175"/>
        <end position="298"/>
    </location>
</feature>
<feature type="compositionally biased region" description="Polar residues" evidence="2">
    <location>
        <begin position="953"/>
        <end position="972"/>
    </location>
</feature>
<feature type="region of interest" description="Disordered" evidence="2">
    <location>
        <begin position="953"/>
        <end position="976"/>
    </location>
</feature>
<feature type="region of interest" description="Disordered" evidence="2">
    <location>
        <begin position="668"/>
        <end position="716"/>
    </location>
</feature>
<protein>
    <recommendedName>
        <fullName evidence="7">Rho GTPase-activating protein 21</fullName>
    </recommendedName>
</protein>
<comment type="caution">
    <text evidence="5">The sequence shown here is derived from an EMBL/GenBank/DDBJ whole genome shotgun (WGS) entry which is preliminary data.</text>
</comment>
<feature type="compositionally biased region" description="Basic and acidic residues" evidence="2">
    <location>
        <begin position="762"/>
        <end position="794"/>
    </location>
</feature>
<dbReference type="Pfam" id="PF15410">
    <property type="entry name" value="PH_9"/>
    <property type="match status" value="1"/>
</dbReference>
<dbReference type="SMART" id="SM00233">
    <property type="entry name" value="PH"/>
    <property type="match status" value="1"/>
</dbReference>
<feature type="compositionally biased region" description="Low complexity" evidence="2">
    <location>
        <begin position="918"/>
        <end position="930"/>
    </location>
</feature>
<evidence type="ECO:0000313" key="5">
    <source>
        <dbReference type="EMBL" id="PNF34874.1"/>
    </source>
</evidence>
<feature type="non-terminal residue" evidence="5">
    <location>
        <position position="1281"/>
    </location>
</feature>
<dbReference type="Gene3D" id="1.10.555.10">
    <property type="entry name" value="Rho GTPase activation protein"/>
    <property type="match status" value="1"/>
</dbReference>
<dbReference type="EMBL" id="NEVH01008201">
    <property type="protein sequence ID" value="PNF34874.1"/>
    <property type="molecule type" value="Genomic_DNA"/>
</dbReference>
<dbReference type="InterPro" id="IPR041681">
    <property type="entry name" value="PH_9"/>
</dbReference>
<dbReference type="OrthoDB" id="6281275at2759"/>
<sequence length="1281" mass="140138">TGSILSGNRLIPVGSKHLHCEPPHEFSERKTDPPSSENQDERNEPVKLRARSNSAESWAAVAGSASRQEAVRNTLEWPRSRDDDHGDVANEPQRHKAVRQDSYLAAVRTPVTAAEEERLVRRVSYLKATWGDRMHVDSDLDLSDTESPRMQLRSSVIGTEPSTVETLRPECNKENLVREGWLHCKITLVDGKRAGDRSWKQVWAVLRGHILCLYKEKRDSQQQQQQHTPLNVTDNLSEQQSTSSAVDVRCSQVDIADNYTKKKHVLRLNTLSGSELLLQAEDADNMVQWIHALQAQANEKENCSSGGSSRQQQKSSQSTGAVSGGGNSRLSPLPTHKGIRKLTSFHNRSPTGQSPVNKTRKPSQTDQIPSPKTKTWRGRVAKQLRRIQQGSGSPNSPTAPHPEGVTIGIPLEDCPQSSFSEFVPLLVELCTHIVEMRGLDIIGIYRVPGNTAAVTSLSEGLRKGFDNISLQDPRWNDVNVISSLLKLFFRKLPDALLTSELYPLFIEADKIEDPGKRVITIKKLLHDLPDHHFETLKFLLLHLKKVVEHSTTNKMEARNLAIVFGPTLVRTADNNMVTLVTDMSHQCRIVESLISHVDWFISDDESDDFSNFPFSLPLDSAELEPAAANHNLLLSNIQKVEGMKADSPNKDISAKDIVSSIISAANRKMQKAKSRKGGSGGGAMIEDSKETSGEGKENMDSKQQTSESKVTKHKECVSAVENNDPSASTVASSIFESVVFSGNIVKSIHTGEEDDVAVSSELPDRSSTQEESAGRELRADSRSCRLESSRKNEEQQQPFRQDGVIVGNDEVTIRTYAGLSATTQERIRRFERETKAMLQRDLPRRRDAEWREAEKRRIEMELRQAKHDMESEDLLDEIADNPSDITKKMTNMTNVLERDKKCAVGDSSKYASSTGCRLSSSPLLPSSAPSNNLTSMKSEFPSSPFLMSRSNSVISSADQGNSQTSVGSTQNPVHKDKASALQKFTRTKKVGTTHIFPDSPKNLGGDRNCNADGSSSSTDVVAVRSSASLLPGRSNAESSSTALGSGGSLTQSTVAVTLPQSSASSQRMLRRGNSAENLHASVQQHATCRLETQKGAPPPNGTLKKLKTGKEQLELASPLLSSKPPSPLTGSLRCGSLDSLQEAYGSERPQSDISDDGSDLLVSLTSTFDQKLKSLLSGTTTTAAAATTVGAATDTTPATETNISLEHSKLLQENEIEENGGNDKSLPVSAGGSSEMSKNNLLETSAIICTNEESISVQPTVTFTPTYTALFRDPSLHRRKS</sequence>
<proteinExistence type="predicted"/>
<organism evidence="5 6">
    <name type="scientific">Cryptotermes secundus</name>
    <dbReference type="NCBI Taxonomy" id="105785"/>
    <lineage>
        <taxon>Eukaryota</taxon>
        <taxon>Metazoa</taxon>
        <taxon>Ecdysozoa</taxon>
        <taxon>Arthropoda</taxon>
        <taxon>Hexapoda</taxon>
        <taxon>Insecta</taxon>
        <taxon>Pterygota</taxon>
        <taxon>Neoptera</taxon>
        <taxon>Polyneoptera</taxon>
        <taxon>Dictyoptera</taxon>
        <taxon>Blattodea</taxon>
        <taxon>Blattoidea</taxon>
        <taxon>Termitoidae</taxon>
        <taxon>Kalotermitidae</taxon>
        <taxon>Cryptotermitinae</taxon>
        <taxon>Cryptotermes</taxon>
    </lineage>
</organism>
<dbReference type="PROSITE" id="PS50238">
    <property type="entry name" value="RHOGAP"/>
    <property type="match status" value="1"/>
</dbReference>
<feature type="region of interest" description="Disordered" evidence="2">
    <location>
        <begin position="911"/>
        <end position="935"/>
    </location>
</feature>
<feature type="compositionally biased region" description="Basic and acidic residues" evidence="2">
    <location>
        <begin position="686"/>
        <end position="700"/>
    </location>
</feature>
<dbReference type="SMART" id="SM00324">
    <property type="entry name" value="RhoGAP"/>
    <property type="match status" value="1"/>
</dbReference>
<evidence type="ECO:0000259" key="3">
    <source>
        <dbReference type="PROSITE" id="PS50003"/>
    </source>
</evidence>
<dbReference type="FunFam" id="1.10.555.10:FF:000058">
    <property type="entry name" value="GTPase-activating protein pac-1"/>
    <property type="match status" value="1"/>
</dbReference>
<dbReference type="PANTHER" id="PTHR23175:SF23">
    <property type="entry name" value="PDZ DOMAIN-CONTAINING PROTEIN"/>
    <property type="match status" value="1"/>
</dbReference>
<evidence type="ECO:0008006" key="7">
    <source>
        <dbReference type="Google" id="ProtNLM"/>
    </source>
</evidence>
<feature type="region of interest" description="Disordered" evidence="2">
    <location>
        <begin position="300"/>
        <end position="407"/>
    </location>
</feature>
<feature type="compositionally biased region" description="Basic residues" evidence="2">
    <location>
        <begin position="374"/>
        <end position="385"/>
    </location>
</feature>
<feature type="compositionally biased region" description="Polar residues" evidence="2">
    <location>
        <begin position="344"/>
        <end position="373"/>
    </location>
</feature>
<feature type="region of interest" description="Disordered" evidence="2">
    <location>
        <begin position="991"/>
        <end position="1048"/>
    </location>
</feature>
<dbReference type="Gene3D" id="2.30.29.30">
    <property type="entry name" value="Pleckstrin-homology domain (PH domain)/Phosphotyrosine-binding domain (PTB)"/>
    <property type="match status" value="1"/>
</dbReference>
<evidence type="ECO:0000259" key="4">
    <source>
        <dbReference type="PROSITE" id="PS50238"/>
    </source>
</evidence>
<feature type="region of interest" description="Disordered" evidence="2">
    <location>
        <begin position="1213"/>
        <end position="1236"/>
    </location>
</feature>
<feature type="region of interest" description="Disordered" evidence="2">
    <location>
        <begin position="1"/>
        <end position="101"/>
    </location>
</feature>
<dbReference type="InterPro" id="IPR000198">
    <property type="entry name" value="RhoGAP_dom"/>
</dbReference>
<dbReference type="Proteomes" id="UP000235965">
    <property type="component" value="Unassembled WGS sequence"/>
</dbReference>
<dbReference type="GO" id="GO:0005096">
    <property type="term" value="F:GTPase activator activity"/>
    <property type="evidence" value="ECO:0007669"/>
    <property type="project" value="UniProtKB-KW"/>
</dbReference>
<dbReference type="InterPro" id="IPR001849">
    <property type="entry name" value="PH_domain"/>
</dbReference>
<keyword evidence="1" id="KW-0343">GTPase activation</keyword>
<dbReference type="SUPFAM" id="SSF50729">
    <property type="entry name" value="PH domain-like"/>
    <property type="match status" value="1"/>
</dbReference>
<evidence type="ECO:0000256" key="2">
    <source>
        <dbReference type="SAM" id="MobiDB-lite"/>
    </source>
</evidence>
<name>A0A2J7R203_9NEOP</name>
<feature type="compositionally biased region" description="Basic and acidic residues" evidence="2">
    <location>
        <begin position="18"/>
        <end position="32"/>
    </location>
</feature>
<reference evidence="5 6" key="1">
    <citation type="submission" date="2017-12" db="EMBL/GenBank/DDBJ databases">
        <title>Hemimetabolous genomes reveal molecular basis of termite eusociality.</title>
        <authorList>
            <person name="Harrison M.C."/>
            <person name="Jongepier E."/>
            <person name="Robertson H.M."/>
            <person name="Arning N."/>
            <person name="Bitard-Feildel T."/>
            <person name="Chao H."/>
            <person name="Childers C.P."/>
            <person name="Dinh H."/>
            <person name="Doddapaneni H."/>
            <person name="Dugan S."/>
            <person name="Gowin J."/>
            <person name="Greiner C."/>
            <person name="Han Y."/>
            <person name="Hu H."/>
            <person name="Hughes D.S.T."/>
            <person name="Huylmans A.-K."/>
            <person name="Kemena C."/>
            <person name="Kremer L.P.M."/>
            <person name="Lee S.L."/>
            <person name="Lopez-Ezquerra A."/>
            <person name="Mallet L."/>
            <person name="Monroy-Kuhn J.M."/>
            <person name="Moser A."/>
            <person name="Murali S.C."/>
            <person name="Muzny D.M."/>
            <person name="Otani S."/>
            <person name="Piulachs M.-D."/>
            <person name="Poelchau M."/>
            <person name="Qu J."/>
            <person name="Schaub F."/>
            <person name="Wada-Katsumata A."/>
            <person name="Worley K.C."/>
            <person name="Xie Q."/>
            <person name="Ylla G."/>
            <person name="Poulsen M."/>
            <person name="Gibbs R.A."/>
            <person name="Schal C."/>
            <person name="Richards S."/>
            <person name="Belles X."/>
            <person name="Korb J."/>
            <person name="Bornberg-Bauer E."/>
        </authorList>
    </citation>
    <scope>NUCLEOTIDE SEQUENCE [LARGE SCALE GENOMIC DNA]</scope>
    <source>
        <tissue evidence="5">Whole body</tissue>
    </source>
</reference>